<keyword evidence="1 5" id="KW-0474">Menaquinone biosynthesis</keyword>
<dbReference type="CDD" id="cd02440">
    <property type="entry name" value="AdoMet_MTases"/>
    <property type="match status" value="1"/>
</dbReference>
<dbReference type="EMBL" id="FRDI01000002">
    <property type="protein sequence ID" value="SHN50500.1"/>
    <property type="molecule type" value="Genomic_DNA"/>
</dbReference>
<dbReference type="GO" id="GO:0043770">
    <property type="term" value="F:demethylmenaquinone methyltransferase activity"/>
    <property type="evidence" value="ECO:0007669"/>
    <property type="project" value="UniProtKB-UniRule"/>
</dbReference>
<name>A0A1M7RW91_9BACT</name>
<evidence type="ECO:0000313" key="8">
    <source>
        <dbReference type="Proteomes" id="UP000186469"/>
    </source>
</evidence>
<gene>
    <name evidence="5" type="primary">menG</name>
    <name evidence="7" type="ORF">SAMN02745728_00253</name>
</gene>
<dbReference type="EC" id="2.1.1.163" evidence="5"/>
<organism evidence="7 8">
    <name type="scientific">Desulfovibrio litoralis DSM 11393</name>
    <dbReference type="NCBI Taxonomy" id="1121455"/>
    <lineage>
        <taxon>Bacteria</taxon>
        <taxon>Pseudomonadati</taxon>
        <taxon>Thermodesulfobacteriota</taxon>
        <taxon>Desulfovibrionia</taxon>
        <taxon>Desulfovibrionales</taxon>
        <taxon>Desulfovibrionaceae</taxon>
        <taxon>Desulfovibrio</taxon>
    </lineage>
</organism>
<dbReference type="UniPathway" id="UPA00079">
    <property type="reaction ID" value="UER00169"/>
</dbReference>
<dbReference type="InterPro" id="IPR023576">
    <property type="entry name" value="UbiE/COQ5_MeTrFase_CS"/>
</dbReference>
<protein>
    <recommendedName>
        <fullName evidence="5">Demethylmenaquinone methyltransferase</fullName>
        <ecNumber evidence="5">2.1.1.163</ecNumber>
    </recommendedName>
</protein>
<keyword evidence="3 5" id="KW-0808">Transferase</keyword>
<sequence>MKQTSEILSAPNPKNIDSFPNVTPDQEVNEKRDKKNSASQNVCPDPFAQGINSMFGRIANSYDFLNHALSLGVDLYWRKVLVNELLKDFDLDKKDTLKVLDLATGTFDVALSLYRNTLKYQSLKLNIAAIDLCTPMLIAGKNKLLKNKAESKIFPLTANGVSLPLADNSMDLACVSFGIRNISPREASLEEFFRVLKPGGKLCILEFGSAKKPIWGGFYNFYLNKILPKVGAIVSGDKTAYQYLAESIKAFPLADELKSEISKANFKQVKYRSLNAGIVYLHSAYK</sequence>
<proteinExistence type="inferred from homology"/>
<dbReference type="PANTHER" id="PTHR43591:SF24">
    <property type="entry name" value="2-METHOXY-6-POLYPRENYL-1,4-BENZOQUINOL METHYLASE, MITOCHONDRIAL"/>
    <property type="match status" value="1"/>
</dbReference>
<dbReference type="HAMAP" id="MF_01813">
    <property type="entry name" value="MenG_UbiE_methyltr"/>
    <property type="match status" value="1"/>
</dbReference>
<keyword evidence="4 5" id="KW-0949">S-adenosyl-L-methionine</keyword>
<dbReference type="UniPathway" id="UPA00232"/>
<dbReference type="STRING" id="1121455.SAMN02745728_00253"/>
<evidence type="ECO:0000256" key="4">
    <source>
        <dbReference type="ARBA" id="ARBA00022691"/>
    </source>
</evidence>
<dbReference type="Pfam" id="PF01209">
    <property type="entry name" value="Ubie_methyltran"/>
    <property type="match status" value="1"/>
</dbReference>
<dbReference type="Gene3D" id="3.40.50.150">
    <property type="entry name" value="Vaccinia Virus protein VP39"/>
    <property type="match status" value="1"/>
</dbReference>
<dbReference type="Proteomes" id="UP000186469">
    <property type="component" value="Unassembled WGS sequence"/>
</dbReference>
<dbReference type="InterPro" id="IPR029063">
    <property type="entry name" value="SAM-dependent_MTases_sf"/>
</dbReference>
<dbReference type="AlphaFoldDB" id="A0A1M7RW91"/>
<reference evidence="7 8" key="1">
    <citation type="submission" date="2016-12" db="EMBL/GenBank/DDBJ databases">
        <authorList>
            <person name="Song W.-J."/>
            <person name="Kurnit D.M."/>
        </authorList>
    </citation>
    <scope>NUCLEOTIDE SEQUENCE [LARGE SCALE GENOMIC DNA]</scope>
    <source>
        <strain evidence="7 8">DSM 11393</strain>
    </source>
</reference>
<feature type="binding site" evidence="5">
    <location>
        <position position="106"/>
    </location>
    <ligand>
        <name>S-adenosyl-L-methionine</name>
        <dbReference type="ChEBI" id="CHEBI:59789"/>
    </ligand>
</feature>
<dbReference type="GO" id="GO:0009234">
    <property type="term" value="P:menaquinone biosynthetic process"/>
    <property type="evidence" value="ECO:0007669"/>
    <property type="project" value="UniProtKB-UniRule"/>
</dbReference>
<dbReference type="InterPro" id="IPR004033">
    <property type="entry name" value="UbiE/COQ5_MeTrFase"/>
</dbReference>
<feature type="region of interest" description="Disordered" evidence="6">
    <location>
        <begin position="1"/>
        <end position="43"/>
    </location>
</feature>
<dbReference type="PROSITE" id="PS01183">
    <property type="entry name" value="UBIE_1"/>
    <property type="match status" value="1"/>
</dbReference>
<dbReference type="GO" id="GO:0006744">
    <property type="term" value="P:ubiquinone biosynthetic process"/>
    <property type="evidence" value="ECO:0007669"/>
    <property type="project" value="UniProtKB-UniPathway"/>
</dbReference>
<comment type="catalytic activity">
    <reaction evidence="5">
        <text>a 2-demethylmenaquinol + S-adenosyl-L-methionine = a menaquinol + S-adenosyl-L-homocysteine + H(+)</text>
        <dbReference type="Rhea" id="RHEA:42640"/>
        <dbReference type="Rhea" id="RHEA-COMP:9539"/>
        <dbReference type="Rhea" id="RHEA-COMP:9563"/>
        <dbReference type="ChEBI" id="CHEBI:15378"/>
        <dbReference type="ChEBI" id="CHEBI:18151"/>
        <dbReference type="ChEBI" id="CHEBI:55437"/>
        <dbReference type="ChEBI" id="CHEBI:57856"/>
        <dbReference type="ChEBI" id="CHEBI:59789"/>
        <dbReference type="EC" id="2.1.1.163"/>
    </reaction>
</comment>
<keyword evidence="2 5" id="KW-0489">Methyltransferase</keyword>
<accession>A0A1M7RW91</accession>
<dbReference type="PROSITE" id="PS01184">
    <property type="entry name" value="UBIE_2"/>
    <property type="match status" value="1"/>
</dbReference>
<evidence type="ECO:0000256" key="5">
    <source>
        <dbReference type="HAMAP-Rule" id="MF_01813"/>
    </source>
</evidence>
<evidence type="ECO:0000256" key="3">
    <source>
        <dbReference type="ARBA" id="ARBA00022679"/>
    </source>
</evidence>
<feature type="binding site" evidence="5">
    <location>
        <begin position="159"/>
        <end position="160"/>
    </location>
    <ligand>
        <name>S-adenosyl-L-methionine</name>
        <dbReference type="ChEBI" id="CHEBI:59789"/>
    </ligand>
</feature>
<dbReference type="NCBIfam" id="TIGR01934">
    <property type="entry name" value="MenG_MenH_UbiE"/>
    <property type="match status" value="1"/>
</dbReference>
<keyword evidence="8" id="KW-1185">Reference proteome</keyword>
<feature type="binding site" evidence="5">
    <location>
        <position position="176"/>
    </location>
    <ligand>
        <name>S-adenosyl-L-methionine</name>
        <dbReference type="ChEBI" id="CHEBI:59789"/>
    </ligand>
</feature>
<dbReference type="RefSeq" id="WP_245790972.1">
    <property type="nucleotide sequence ID" value="NZ_FRDI01000002.1"/>
</dbReference>
<evidence type="ECO:0000313" key="7">
    <source>
        <dbReference type="EMBL" id="SHN50500.1"/>
    </source>
</evidence>
<evidence type="ECO:0000256" key="2">
    <source>
        <dbReference type="ARBA" id="ARBA00022603"/>
    </source>
</evidence>
<evidence type="ECO:0000256" key="6">
    <source>
        <dbReference type="SAM" id="MobiDB-lite"/>
    </source>
</evidence>
<dbReference type="PROSITE" id="PS51608">
    <property type="entry name" value="SAM_MT_UBIE"/>
    <property type="match status" value="1"/>
</dbReference>
<dbReference type="SUPFAM" id="SSF53335">
    <property type="entry name" value="S-adenosyl-L-methionine-dependent methyltransferases"/>
    <property type="match status" value="1"/>
</dbReference>
<evidence type="ECO:0000256" key="1">
    <source>
        <dbReference type="ARBA" id="ARBA00022428"/>
    </source>
</evidence>
<feature type="binding site" evidence="5">
    <location>
        <position position="131"/>
    </location>
    <ligand>
        <name>S-adenosyl-L-methionine</name>
        <dbReference type="ChEBI" id="CHEBI:59789"/>
    </ligand>
</feature>
<dbReference type="GO" id="GO:0032259">
    <property type="term" value="P:methylation"/>
    <property type="evidence" value="ECO:0007669"/>
    <property type="project" value="UniProtKB-KW"/>
</dbReference>
<comment type="function">
    <text evidence="5">Methyltransferase required for the conversion of demethylmenaquinol (DMKH2) to menaquinol (MKH2).</text>
</comment>
<dbReference type="PANTHER" id="PTHR43591">
    <property type="entry name" value="METHYLTRANSFERASE"/>
    <property type="match status" value="1"/>
</dbReference>
<comment type="similarity">
    <text evidence="5">Belongs to the class I-like SAM-binding methyltransferase superfamily. MenG/UbiE family.</text>
</comment>
<comment type="pathway">
    <text evidence="5">Quinol/quinone metabolism; menaquinone biosynthesis; menaquinol from 1,4-dihydroxy-2-naphthoate: step 2/2.</text>
</comment>